<name>A0A928Y662_UNCKA</name>
<evidence type="ECO:0000313" key="2">
    <source>
        <dbReference type="Proteomes" id="UP000710385"/>
    </source>
</evidence>
<accession>A0A928Y662</accession>
<comment type="caution">
    <text evidence="1">The sequence shown here is derived from an EMBL/GenBank/DDBJ whole genome shotgun (WGS) entry which is preliminary data.</text>
</comment>
<dbReference type="AlphaFoldDB" id="A0A928Y662"/>
<proteinExistence type="predicted"/>
<evidence type="ECO:0000313" key="1">
    <source>
        <dbReference type="EMBL" id="MBE7524799.1"/>
    </source>
</evidence>
<gene>
    <name evidence="1" type="ORF">HS096_00155</name>
</gene>
<dbReference type="Proteomes" id="UP000710385">
    <property type="component" value="Unassembled WGS sequence"/>
</dbReference>
<dbReference type="EMBL" id="JABTTY010000001">
    <property type="protein sequence ID" value="MBE7524799.1"/>
    <property type="molecule type" value="Genomic_DNA"/>
</dbReference>
<organism evidence="1 2">
    <name type="scientific">candidate division WWE3 bacterium</name>
    <dbReference type="NCBI Taxonomy" id="2053526"/>
    <lineage>
        <taxon>Bacteria</taxon>
        <taxon>Katanobacteria</taxon>
    </lineage>
</organism>
<protein>
    <submittedName>
        <fullName evidence="1">Uncharacterized protein</fullName>
    </submittedName>
</protein>
<reference evidence="1" key="1">
    <citation type="submission" date="2020-05" db="EMBL/GenBank/DDBJ databases">
        <title>High-Quality Genomes of Partial-Nitritation/Anammox System by Hierarchical Clustering Based Hybrid Assembly.</title>
        <authorList>
            <person name="Liu L."/>
            <person name="Wang Y."/>
            <person name="Che Y."/>
            <person name="Chen Y."/>
            <person name="Xia Y."/>
            <person name="Luo R."/>
            <person name="Cheng S.H."/>
            <person name="Zheng C."/>
            <person name="Zhang T."/>
        </authorList>
    </citation>
    <scope>NUCLEOTIDE SEQUENCE</scope>
    <source>
        <strain evidence="1">H1_PAT1</strain>
    </source>
</reference>
<sequence length="475" mass="54696">MSTQALKWNKKEIAIKDLALWDENARFPDKYFNKTEKELIGYFVSKKDFKINELAEEVVKEFDLPQLEKLVVYEFNGKKIVLEGNRRLAVYKLLNDLKLTDDTKLQNKLIGLRSKIKINDSFKLECLVSKDKEQGLRYINRKHLRGNNEVSWGDNERAHHNARGGNANQKELLKVAITKIIKDLDFPETLKEQVLGHGFVTTFWRLIEQKPAWSAFGFSLDKSGELKITDKDFKDKLKVIIFDVLQKGTYNDKLFSRLNVKDIEGYLGEISKDDYKRVADEIKKQTKTDLFGKESTVVASSGGAANRSNPKSSLRDYLIPKTCVLQISETKINNIYCELKNDLLIDDSKKAVPNAVGVLFRVFLEISLDYYAKMNSHGFKKIDTINQKISWVVKSLEGKKYDKKKFNNINKVGSAIGTKSYLSIENFHEYVHSGTTQPTSSELKGKWDNLQEFFEILWGDLNKKAKSKKQYAKNK</sequence>